<dbReference type="EMBL" id="NSKC01000008">
    <property type="protein sequence ID" value="PAU82845.1"/>
    <property type="molecule type" value="Genomic_DNA"/>
</dbReference>
<evidence type="ECO:0008006" key="4">
    <source>
        <dbReference type="Google" id="ProtNLM"/>
    </source>
</evidence>
<evidence type="ECO:0000313" key="3">
    <source>
        <dbReference type="Proteomes" id="UP000218083"/>
    </source>
</evidence>
<name>A0A2A2FE35_9EURY</name>
<dbReference type="Proteomes" id="UP000218083">
    <property type="component" value="Unassembled WGS sequence"/>
</dbReference>
<keyword evidence="3" id="KW-1185">Reference proteome</keyword>
<reference evidence="2 3" key="1">
    <citation type="submission" date="2017-08" db="EMBL/GenBank/DDBJ databases">
        <title>The strain WRN001 was isolated from Binhai saline alkaline soil, Tianjin, China.</title>
        <authorList>
            <person name="Liu D."/>
            <person name="Zhang G."/>
        </authorList>
    </citation>
    <scope>NUCLEOTIDE SEQUENCE [LARGE SCALE GENOMIC DNA]</scope>
    <source>
        <strain evidence="2 3">WN019</strain>
    </source>
</reference>
<evidence type="ECO:0000256" key="1">
    <source>
        <dbReference type="SAM" id="MobiDB-lite"/>
    </source>
</evidence>
<accession>A0A2A2FE35</accession>
<proteinExistence type="predicted"/>
<gene>
    <name evidence="2" type="ORF">CK500_11980</name>
</gene>
<comment type="caution">
    <text evidence="2">The sequence shown here is derived from an EMBL/GenBank/DDBJ whole genome shotgun (WGS) entry which is preliminary data.</text>
</comment>
<protein>
    <recommendedName>
        <fullName evidence="4">DUF1102 domain-containing protein</fullName>
    </recommendedName>
</protein>
<feature type="region of interest" description="Disordered" evidence="1">
    <location>
        <begin position="50"/>
        <end position="72"/>
    </location>
</feature>
<organism evidence="2 3">
    <name type="scientific">Halorubrum salipaludis</name>
    <dbReference type="NCBI Taxonomy" id="2032630"/>
    <lineage>
        <taxon>Archaea</taxon>
        <taxon>Methanobacteriati</taxon>
        <taxon>Methanobacteriota</taxon>
        <taxon>Stenosarchaea group</taxon>
        <taxon>Halobacteria</taxon>
        <taxon>Halobacteriales</taxon>
        <taxon>Haloferacaceae</taxon>
        <taxon>Halorubrum</taxon>
    </lineage>
</organism>
<evidence type="ECO:0000313" key="2">
    <source>
        <dbReference type="EMBL" id="PAU82845.1"/>
    </source>
</evidence>
<sequence length="198" mass="20885">MKRRTAILSLGGFVASAGAAMGTGAFTSVEADRQVDIDVRDDTEAYLALQPVDANGDPIDDPENGSRTPLAQDDPFALVNEDTGRLDLNVTALNVDAVTTIPNLFQVSNLGRNEVDIHFEKSFEGDGDGNPDAVSFYRGQDDPETDAPLDDENNGITLEDGNSFVVDLVATTDGVTPGEGIIDTLTIVGVDVNRGDNA</sequence>
<dbReference type="AlphaFoldDB" id="A0A2A2FE35"/>